<feature type="chain" id="PRO_5038632786" evidence="1">
    <location>
        <begin position="25"/>
        <end position="178"/>
    </location>
</feature>
<protein>
    <submittedName>
        <fullName evidence="2">Uncharacterized protein</fullName>
    </submittedName>
</protein>
<comment type="caution">
    <text evidence="2">The sequence shown here is derived from an EMBL/GenBank/DDBJ whole genome shotgun (WGS) entry which is preliminary data.</text>
</comment>
<dbReference type="GeneID" id="93228856"/>
<evidence type="ECO:0000313" key="3">
    <source>
        <dbReference type="Proteomes" id="UP000245778"/>
    </source>
</evidence>
<dbReference type="EMBL" id="QEKK01000004">
    <property type="protein sequence ID" value="PVY58514.1"/>
    <property type="molecule type" value="Genomic_DNA"/>
</dbReference>
<organism evidence="2 3">
    <name type="scientific">Intestinimonas butyriciproducens</name>
    <dbReference type="NCBI Taxonomy" id="1297617"/>
    <lineage>
        <taxon>Bacteria</taxon>
        <taxon>Bacillati</taxon>
        <taxon>Bacillota</taxon>
        <taxon>Clostridia</taxon>
        <taxon>Eubacteriales</taxon>
        <taxon>Intestinimonas</taxon>
    </lineage>
</organism>
<name>A0A2U1CC55_9FIRM</name>
<dbReference type="Proteomes" id="UP000245778">
    <property type="component" value="Unassembled WGS sequence"/>
</dbReference>
<sequence>MRKPMNPVLTAVAVSGALSLLLGAAAGTQTDPLVTLSYLNDVNTPAILKEVDARLDTREQALVDKLNASISQYEKDMEEQLAAAGGGTASSSAVFAVVTVKAGQKLLGGVGCEFLLRSGSAVCVAASAPGLIDSTDGATLASGGAIQPNHLYLSTAEGRGLQAGSDATVLVRGSYQIS</sequence>
<evidence type="ECO:0000256" key="1">
    <source>
        <dbReference type="SAM" id="SignalP"/>
    </source>
</evidence>
<dbReference type="AlphaFoldDB" id="A0A2U1CC55"/>
<dbReference type="RefSeq" id="WP_075704137.1">
    <property type="nucleotide sequence ID" value="NZ_CAMREZ010000003.1"/>
</dbReference>
<accession>A0A2U1CC55</accession>
<dbReference type="OrthoDB" id="2381664at2"/>
<reference evidence="2 3" key="1">
    <citation type="submission" date="2018-04" db="EMBL/GenBank/DDBJ databases">
        <title>Genomic Encyclopedia of Type Strains, Phase IV (KMG-IV): sequencing the most valuable type-strain genomes for metagenomic binning, comparative biology and taxonomic classification.</title>
        <authorList>
            <person name="Goeker M."/>
        </authorList>
    </citation>
    <scope>NUCLEOTIDE SEQUENCE [LARGE SCALE GENOMIC DNA]</scope>
    <source>
        <strain evidence="2 3">DSM 26588</strain>
    </source>
</reference>
<evidence type="ECO:0000313" key="2">
    <source>
        <dbReference type="EMBL" id="PVY58514.1"/>
    </source>
</evidence>
<proteinExistence type="predicted"/>
<keyword evidence="1" id="KW-0732">Signal</keyword>
<feature type="signal peptide" evidence="1">
    <location>
        <begin position="1"/>
        <end position="24"/>
    </location>
</feature>
<gene>
    <name evidence="2" type="ORF">C7373_104108</name>
</gene>